<evidence type="ECO:0000256" key="4">
    <source>
        <dbReference type="PROSITE-ProRule" id="PRU00335"/>
    </source>
</evidence>
<dbReference type="Gene3D" id="1.10.357.10">
    <property type="entry name" value="Tetracycline Repressor, domain 2"/>
    <property type="match status" value="1"/>
</dbReference>
<keyword evidence="2 4" id="KW-0238">DNA-binding</keyword>
<organism evidence="6 7">
    <name type="scientific">Candidatus Agrococcus pullicola</name>
    <dbReference type="NCBI Taxonomy" id="2838429"/>
    <lineage>
        <taxon>Bacteria</taxon>
        <taxon>Bacillati</taxon>
        <taxon>Actinomycetota</taxon>
        <taxon>Actinomycetes</taxon>
        <taxon>Micrococcales</taxon>
        <taxon>Microbacteriaceae</taxon>
        <taxon>Agrococcus</taxon>
    </lineage>
</organism>
<dbReference type="PANTHER" id="PTHR47506:SF6">
    <property type="entry name" value="HTH-TYPE TRANSCRIPTIONAL REPRESSOR NEMR"/>
    <property type="match status" value="1"/>
</dbReference>
<comment type="caution">
    <text evidence="6">The sequence shown here is derived from an EMBL/GenBank/DDBJ whole genome shotgun (WGS) entry which is preliminary data.</text>
</comment>
<keyword evidence="3" id="KW-0804">Transcription</keyword>
<dbReference type="GO" id="GO:0003677">
    <property type="term" value="F:DNA binding"/>
    <property type="evidence" value="ECO:0007669"/>
    <property type="project" value="UniProtKB-UniRule"/>
</dbReference>
<dbReference type="Proteomes" id="UP000824005">
    <property type="component" value="Unassembled WGS sequence"/>
</dbReference>
<gene>
    <name evidence="6" type="ORF">H9830_05860</name>
</gene>
<dbReference type="InterPro" id="IPR011075">
    <property type="entry name" value="TetR_C"/>
</dbReference>
<dbReference type="Pfam" id="PF16925">
    <property type="entry name" value="TetR_C_13"/>
    <property type="match status" value="1"/>
</dbReference>
<accession>A0A9D1YXK1</accession>
<evidence type="ECO:0000313" key="6">
    <source>
        <dbReference type="EMBL" id="HIY65786.1"/>
    </source>
</evidence>
<dbReference type="SUPFAM" id="SSF46689">
    <property type="entry name" value="Homeodomain-like"/>
    <property type="match status" value="1"/>
</dbReference>
<dbReference type="SUPFAM" id="SSF48498">
    <property type="entry name" value="Tetracyclin repressor-like, C-terminal domain"/>
    <property type="match status" value="1"/>
</dbReference>
<dbReference type="InterPro" id="IPR036271">
    <property type="entry name" value="Tet_transcr_reg_TetR-rel_C_sf"/>
</dbReference>
<protein>
    <submittedName>
        <fullName evidence="6">TetR/AcrR family transcriptional regulator</fullName>
    </submittedName>
</protein>
<dbReference type="EMBL" id="DXDC01000171">
    <property type="protein sequence ID" value="HIY65786.1"/>
    <property type="molecule type" value="Genomic_DNA"/>
</dbReference>
<name>A0A9D1YXK1_9MICO</name>
<feature type="domain" description="HTH tetR-type" evidence="5">
    <location>
        <begin position="13"/>
        <end position="73"/>
    </location>
</feature>
<dbReference type="InterPro" id="IPR009057">
    <property type="entry name" value="Homeodomain-like_sf"/>
</dbReference>
<feature type="DNA-binding region" description="H-T-H motif" evidence="4">
    <location>
        <begin position="36"/>
        <end position="55"/>
    </location>
</feature>
<proteinExistence type="predicted"/>
<evidence type="ECO:0000313" key="7">
    <source>
        <dbReference type="Proteomes" id="UP000824005"/>
    </source>
</evidence>
<keyword evidence="1" id="KW-0805">Transcription regulation</keyword>
<evidence type="ECO:0000256" key="2">
    <source>
        <dbReference type="ARBA" id="ARBA00023125"/>
    </source>
</evidence>
<dbReference type="InterPro" id="IPR001647">
    <property type="entry name" value="HTH_TetR"/>
</dbReference>
<reference evidence="6" key="1">
    <citation type="journal article" date="2021" name="PeerJ">
        <title>Extensive microbial diversity within the chicken gut microbiome revealed by metagenomics and culture.</title>
        <authorList>
            <person name="Gilroy R."/>
            <person name="Ravi A."/>
            <person name="Getino M."/>
            <person name="Pursley I."/>
            <person name="Horton D.L."/>
            <person name="Alikhan N.F."/>
            <person name="Baker D."/>
            <person name="Gharbi K."/>
            <person name="Hall N."/>
            <person name="Watson M."/>
            <person name="Adriaenssens E.M."/>
            <person name="Foster-Nyarko E."/>
            <person name="Jarju S."/>
            <person name="Secka A."/>
            <person name="Antonio M."/>
            <person name="Oren A."/>
            <person name="Chaudhuri R.R."/>
            <person name="La Ragione R."/>
            <person name="Hildebrand F."/>
            <person name="Pallen M.J."/>
        </authorList>
    </citation>
    <scope>NUCLEOTIDE SEQUENCE</scope>
    <source>
        <strain evidence="6">ChiGjej1B1-98</strain>
    </source>
</reference>
<evidence type="ECO:0000256" key="3">
    <source>
        <dbReference type="ARBA" id="ARBA00023163"/>
    </source>
</evidence>
<reference evidence="6" key="2">
    <citation type="submission" date="2021-04" db="EMBL/GenBank/DDBJ databases">
        <authorList>
            <person name="Gilroy R."/>
        </authorList>
    </citation>
    <scope>NUCLEOTIDE SEQUENCE</scope>
    <source>
        <strain evidence="6">ChiGjej1B1-98</strain>
    </source>
</reference>
<dbReference type="PANTHER" id="PTHR47506">
    <property type="entry name" value="TRANSCRIPTIONAL REGULATORY PROTEIN"/>
    <property type="match status" value="1"/>
</dbReference>
<dbReference type="PROSITE" id="PS50977">
    <property type="entry name" value="HTH_TETR_2"/>
    <property type="match status" value="1"/>
</dbReference>
<evidence type="ECO:0000259" key="5">
    <source>
        <dbReference type="PROSITE" id="PS50977"/>
    </source>
</evidence>
<dbReference type="AlphaFoldDB" id="A0A9D1YXK1"/>
<dbReference type="Gene3D" id="1.10.10.60">
    <property type="entry name" value="Homeodomain-like"/>
    <property type="match status" value="1"/>
</dbReference>
<evidence type="ECO:0000256" key="1">
    <source>
        <dbReference type="ARBA" id="ARBA00023015"/>
    </source>
</evidence>
<sequence length="217" mass="23188">MPTAIDGRRARGDRSRNAVLSVATQLASTDGLTGVSIARLAQETASSKSGVAALFGSKENLQLAIVDEAKRIFIDVVVEPARTEPAGSDRLYALVRAWIDYSSGRTFRGGCFFLAASAEFAARPGPVRDAIAAAMDLWRSYLQHQTERAIADGALPGLDDAEQLVFELEALLAHANAESTLRGSGDPYRRAERAIADRLRGLGADERSADRVRASSA</sequence>